<keyword evidence="3" id="KW-1185">Reference proteome</keyword>
<feature type="compositionally biased region" description="Polar residues" evidence="1">
    <location>
        <begin position="342"/>
        <end position="364"/>
    </location>
</feature>
<accession>A0A8S3QDQ3</accession>
<feature type="compositionally biased region" description="Basic and acidic residues" evidence="1">
    <location>
        <begin position="231"/>
        <end position="270"/>
    </location>
</feature>
<sequence>MLGVGFFAHKKPYCSPYGRSSFKCQKELCEAEIPAGENRCSECGTEVQRKTSFCQSCKNIVLEGCKDCCKCGGTIALLFFLDRVSSGTKCNTVLTVGTPHCPSCDQGTSDKANTSKIVQQDDSQINHTVVELDRQSQERGQTGPVDKSSPKPAGQHTGEQHNSSRTSPLDKDWPEQSDPLIGKPQSNELTGQTDQQTGEQKYSGRCSSVENEWLGVMEQDNVELQGNKLANSDDKDCPEQTDQHTGEPRCSEHSTPVDEEGSELREHENVDPQEIVQQDDSQINHTVVELDRQSQERGQTGPVDKSSPKPAGQHTGEQHNSSRTSPLDKDWPEQSDPLIGKPQSNELTGQTDQQTGEQKYSGRCSSVENEWLGVMEQDNVELQGNKLANSDDKDCPEQTDQHTGEPRCSEHSTPVDEEGSELREHENVDPQGILIKLVWFSELID</sequence>
<feature type="region of interest" description="Disordered" evidence="1">
    <location>
        <begin position="376"/>
        <end position="427"/>
    </location>
</feature>
<evidence type="ECO:0000256" key="1">
    <source>
        <dbReference type="SAM" id="MobiDB-lite"/>
    </source>
</evidence>
<name>A0A8S3QDQ3_MYTED</name>
<dbReference type="Proteomes" id="UP000683360">
    <property type="component" value="Unassembled WGS sequence"/>
</dbReference>
<dbReference type="AlphaFoldDB" id="A0A8S3QDQ3"/>
<feature type="compositionally biased region" description="Basic and acidic residues" evidence="1">
    <location>
        <begin position="389"/>
        <end position="427"/>
    </location>
</feature>
<feature type="compositionally biased region" description="Polar residues" evidence="1">
    <location>
        <begin position="184"/>
        <end position="205"/>
    </location>
</feature>
<reference evidence="2" key="1">
    <citation type="submission" date="2021-03" db="EMBL/GenBank/DDBJ databases">
        <authorList>
            <person name="Bekaert M."/>
        </authorList>
    </citation>
    <scope>NUCLEOTIDE SEQUENCE</scope>
</reference>
<evidence type="ECO:0000313" key="2">
    <source>
        <dbReference type="EMBL" id="CAG2195040.1"/>
    </source>
</evidence>
<feature type="region of interest" description="Disordered" evidence="1">
    <location>
        <begin position="132"/>
        <end position="205"/>
    </location>
</feature>
<comment type="caution">
    <text evidence="2">The sequence shown here is derived from an EMBL/GenBank/DDBJ whole genome shotgun (WGS) entry which is preliminary data.</text>
</comment>
<feature type="compositionally biased region" description="Polar residues" evidence="1">
    <location>
        <begin position="275"/>
        <end position="285"/>
    </location>
</feature>
<gene>
    <name evidence="2" type="ORF">MEDL_10035</name>
</gene>
<feature type="region of interest" description="Disordered" evidence="1">
    <location>
        <begin position="219"/>
        <end position="364"/>
    </location>
</feature>
<dbReference type="EMBL" id="CAJPWZ010000503">
    <property type="protein sequence ID" value="CAG2195040.1"/>
    <property type="molecule type" value="Genomic_DNA"/>
</dbReference>
<organism evidence="2 3">
    <name type="scientific">Mytilus edulis</name>
    <name type="common">Blue mussel</name>
    <dbReference type="NCBI Taxonomy" id="6550"/>
    <lineage>
        <taxon>Eukaryota</taxon>
        <taxon>Metazoa</taxon>
        <taxon>Spiralia</taxon>
        <taxon>Lophotrochozoa</taxon>
        <taxon>Mollusca</taxon>
        <taxon>Bivalvia</taxon>
        <taxon>Autobranchia</taxon>
        <taxon>Pteriomorphia</taxon>
        <taxon>Mytilida</taxon>
        <taxon>Mytiloidea</taxon>
        <taxon>Mytilidae</taxon>
        <taxon>Mytilinae</taxon>
        <taxon>Mytilus</taxon>
    </lineage>
</organism>
<evidence type="ECO:0000313" key="3">
    <source>
        <dbReference type="Proteomes" id="UP000683360"/>
    </source>
</evidence>
<proteinExistence type="predicted"/>
<protein>
    <submittedName>
        <fullName evidence="2">Uncharacterized protein</fullName>
    </submittedName>
</protein>